<dbReference type="InterPro" id="IPR016024">
    <property type="entry name" value="ARM-type_fold"/>
</dbReference>
<evidence type="ECO:0000259" key="6">
    <source>
        <dbReference type="Pfam" id="PF25151"/>
    </source>
</evidence>
<dbReference type="Gene3D" id="1.25.10.10">
    <property type="entry name" value="Leucine-rich Repeat Variant"/>
    <property type="match status" value="1"/>
</dbReference>
<sequence length="1369" mass="155901">MYLGPNGICLNMDGLSIKEDMEKKRKRIWMKKRPQKSDPNWIKPCCENHSCFLVDFALPSLLNQCKGKTNEVRLVYDVAHNIRRLLTVLREENFRIDDSAESAILDFALQYADFVLEVVTYTCFDIFSALLHLHRIRCTICGQNSSEMPKYECSWIQEMASKNLFNTEILSSGRISILHRLIGECQDGWRLLNRNIFERFYENIGNPTLGTAISSLICKDISESAERHSFHTEMIRNCMLSESSETRAAISQRLLLKILKNPQIRNWLFEKYSLLSDFPPSSKYALDAQLTLARFAMINQKAVSLSHKTWADFIPKSTLLMGLVSNIADTKLASWQLISEHPKSSQPLTKIELDFARLFIGSNMTEQNSSVRQKIVAGLSKILERLRDSSKSMTKKITENDNKEMLGNYKEFLSYLTGLAFYSLSPKSNFNRRLTALQIIKTMFCPVTSKGANLDDQLEKVFKISEWITQTNYESILRCFDDDYGACQQLALEILVQMEVPQKNINISAFVSNTKSKLFAFKASTHAQFSLNFRLRFIGQKYAEIGSELFSKIFQKAEDRLPRNGIQIPLEVSELGPIYSILSSTEALVASFIENERENYETSRQFLDNDMWQTRVKRLADVCFQMADVVTPVVHNLSPEGFMPECLAKKEGSDQVVFASQRLSVCCWRTHKTISSMFGLLVSKLPFPHALDCDTLRRIVDYLWLQLTECRHCGAFGRAAEAFEVVCRRLDRLRNLSPVNWLEQALDALAGKKDTQKLCSTRRSAGLPHLVTAILSTQPGANKGVSSPELDQTLDQLLQCRTSGSSELEIHCVNVMKALFSNGSLSSALMTRVEAAFSVCLRGCASSIWPVRNAHCQLFAVLIKKIFGAPKAVQRSFHVQQKCKMSSWVFFSRYPSLYPVLQESLENYDRSSSTDFTIFPCLIVLSHIFPSIQTSDEAKLSSFLPKLLRILFLSASKNVRELSAAAIVSIALPFELEKILASVARQIELLKILDENFTDAVLTLVSFSHELGLLNQPTMISPALSILNSLLQSSIFLNVSDFNRASLLLLASRVGVEHLENLICQSTATLLSETPECLSSTCIHSLRPLCGFLAKCQVNVWEKIEHSFTEDSVFRYEFYRAIFLLGVPILDEILQMAISDLKECKNETYLRYILQLLIRESANIRRDFDHENQDIVAYLRAELYTAKFVRDPWNQLNLRRLCFYIHDFKGIVDAETNFIRESLQHPDENIRLNTLKLVEEIFQSNGDDTFFKLATLALKDECVEIRHYASRITGQKLMDAKWDELELNTEICWSLATERYPELAQEINEENGLAHDEDGADSDEEDGVLFEDCARNPFAEPFGIYDFKNTFKDGLLELCNFLLTALINS</sequence>
<comment type="similarity">
    <text evidence="1">Belongs to the THADA family.</text>
</comment>
<dbReference type="Pfam" id="PF25150">
    <property type="entry name" value="TPR_Trm732"/>
    <property type="match status" value="1"/>
</dbReference>
<keyword evidence="8" id="KW-1185">Reference proteome</keyword>
<dbReference type="InterPro" id="IPR051954">
    <property type="entry name" value="tRNA_methyltransferase_THADA"/>
</dbReference>
<gene>
    <name evidence="7" type="ORF">DdX_10543</name>
</gene>
<dbReference type="PANTHER" id="PTHR14387">
    <property type="entry name" value="THADA/DEATH RECEPTOR INTERACTING PROTEIN"/>
    <property type="match status" value="1"/>
</dbReference>
<dbReference type="GO" id="GO:0030488">
    <property type="term" value="P:tRNA methylation"/>
    <property type="evidence" value="ECO:0007669"/>
    <property type="project" value="TreeGrafter"/>
</dbReference>
<dbReference type="PANTHER" id="PTHR14387:SF7">
    <property type="entry name" value="THYROID ADENOMA-ASSOCIATED PROTEIN"/>
    <property type="match status" value="1"/>
</dbReference>
<feature type="domain" description="tRNA (32-2'-O)-methyltransferase regulator THADA-like TPR repeats region" evidence="5">
    <location>
        <begin position="233"/>
        <end position="484"/>
    </location>
</feature>
<name>A0AAD4N125_9BILA</name>
<feature type="domain" description="tRNA (32-2'-O)-methyltransferase regulator THADA-like C-terminal TPR repeats region" evidence="6">
    <location>
        <begin position="852"/>
        <end position="986"/>
    </location>
</feature>
<evidence type="ECO:0000259" key="5">
    <source>
        <dbReference type="Pfam" id="PF25150"/>
    </source>
</evidence>
<dbReference type="InterPro" id="IPR011989">
    <property type="entry name" value="ARM-like"/>
</dbReference>
<evidence type="ECO:0000313" key="7">
    <source>
        <dbReference type="EMBL" id="KAI1710841.1"/>
    </source>
</evidence>
<protein>
    <recommendedName>
        <fullName evidence="3">tRNA (32-2'-O)-methyltransferase regulator THADA</fullName>
    </recommendedName>
</protein>
<dbReference type="InterPro" id="IPR056843">
    <property type="entry name" value="THADA-like_TPR"/>
</dbReference>
<evidence type="ECO:0000256" key="3">
    <source>
        <dbReference type="ARBA" id="ARBA00035698"/>
    </source>
</evidence>
<dbReference type="EMBL" id="JAKKPZ010000024">
    <property type="protein sequence ID" value="KAI1710841.1"/>
    <property type="molecule type" value="Genomic_DNA"/>
</dbReference>
<dbReference type="GO" id="GO:0005829">
    <property type="term" value="C:cytosol"/>
    <property type="evidence" value="ECO:0007669"/>
    <property type="project" value="TreeGrafter"/>
</dbReference>
<keyword evidence="2" id="KW-0819">tRNA processing</keyword>
<dbReference type="InterPro" id="IPR019442">
    <property type="entry name" value="THADA/TRM732_DUF2428"/>
</dbReference>
<reference evidence="7" key="1">
    <citation type="submission" date="2022-01" db="EMBL/GenBank/DDBJ databases">
        <title>Genome Sequence Resource for Two Populations of Ditylenchus destructor, the Migratory Endoparasitic Phytonematode.</title>
        <authorList>
            <person name="Zhang H."/>
            <person name="Lin R."/>
            <person name="Xie B."/>
        </authorList>
    </citation>
    <scope>NUCLEOTIDE SEQUENCE</scope>
    <source>
        <strain evidence="7">BazhouSP</strain>
    </source>
</reference>
<evidence type="ECO:0000256" key="1">
    <source>
        <dbReference type="ARBA" id="ARBA00010409"/>
    </source>
</evidence>
<evidence type="ECO:0000313" key="8">
    <source>
        <dbReference type="Proteomes" id="UP001201812"/>
    </source>
</evidence>
<dbReference type="SUPFAM" id="SSF48371">
    <property type="entry name" value="ARM repeat"/>
    <property type="match status" value="1"/>
</dbReference>
<evidence type="ECO:0000259" key="4">
    <source>
        <dbReference type="Pfam" id="PF10350"/>
    </source>
</evidence>
<proteinExistence type="inferred from homology"/>
<feature type="domain" description="DUF2428" evidence="4">
    <location>
        <begin position="616"/>
        <end position="849"/>
    </location>
</feature>
<dbReference type="Proteomes" id="UP001201812">
    <property type="component" value="Unassembled WGS sequence"/>
</dbReference>
<dbReference type="InterPro" id="IPR056842">
    <property type="entry name" value="THADA-like_TPR_C"/>
</dbReference>
<accession>A0AAD4N125</accession>
<dbReference type="Pfam" id="PF25151">
    <property type="entry name" value="TPR_Trm732_C"/>
    <property type="match status" value="1"/>
</dbReference>
<comment type="caution">
    <text evidence="7">The sequence shown here is derived from an EMBL/GenBank/DDBJ whole genome shotgun (WGS) entry which is preliminary data.</text>
</comment>
<dbReference type="Pfam" id="PF10350">
    <property type="entry name" value="DUF2428"/>
    <property type="match status" value="1"/>
</dbReference>
<evidence type="ECO:0000256" key="2">
    <source>
        <dbReference type="ARBA" id="ARBA00022694"/>
    </source>
</evidence>
<organism evidence="7 8">
    <name type="scientific">Ditylenchus destructor</name>
    <dbReference type="NCBI Taxonomy" id="166010"/>
    <lineage>
        <taxon>Eukaryota</taxon>
        <taxon>Metazoa</taxon>
        <taxon>Ecdysozoa</taxon>
        <taxon>Nematoda</taxon>
        <taxon>Chromadorea</taxon>
        <taxon>Rhabditida</taxon>
        <taxon>Tylenchina</taxon>
        <taxon>Tylenchomorpha</taxon>
        <taxon>Sphaerularioidea</taxon>
        <taxon>Anguinidae</taxon>
        <taxon>Anguininae</taxon>
        <taxon>Ditylenchus</taxon>
    </lineage>
</organism>